<comment type="caution">
    <text evidence="1">The sequence shown here is derived from an EMBL/GenBank/DDBJ whole genome shotgun (WGS) entry which is preliminary data.</text>
</comment>
<dbReference type="EMBL" id="JAQQDW010000032">
    <property type="protein sequence ID" value="MFM0105200.1"/>
    <property type="molecule type" value="Genomic_DNA"/>
</dbReference>
<gene>
    <name evidence="1" type="ORF">PQR01_17335</name>
</gene>
<keyword evidence="2" id="KW-1185">Reference proteome</keyword>
<evidence type="ECO:0000313" key="2">
    <source>
        <dbReference type="Proteomes" id="UP001629235"/>
    </source>
</evidence>
<reference evidence="1 2" key="1">
    <citation type="journal article" date="2024" name="Chem. Sci.">
        <title>Discovery of megapolipeptins by genome mining of a Burkholderiales bacteria collection.</title>
        <authorList>
            <person name="Paulo B.S."/>
            <person name="Recchia M.J.J."/>
            <person name="Lee S."/>
            <person name="Fergusson C.H."/>
            <person name="Romanowski S.B."/>
            <person name="Hernandez A."/>
            <person name="Krull N."/>
            <person name="Liu D.Y."/>
            <person name="Cavanagh H."/>
            <person name="Bos A."/>
            <person name="Gray C.A."/>
            <person name="Murphy B.T."/>
            <person name="Linington R.G."/>
            <person name="Eustaquio A.S."/>
        </authorList>
    </citation>
    <scope>NUCLEOTIDE SEQUENCE [LARGE SCALE GENOMIC DNA]</scope>
    <source>
        <strain evidence="1 2">RL18-126-BIB-B</strain>
    </source>
</reference>
<protein>
    <submittedName>
        <fullName evidence="1">Uncharacterized protein</fullName>
    </submittedName>
</protein>
<sequence length="266" mass="28856">MVSAPLIVGADGRSSPLATLAGIKAASSENCRFGAIRAYRGVAPRRGTCSQMWLRGPEVGYVFPNDNGVTVIAYMATKDKLDGFRANPGEALERSMAGFPDVPDLASAEPLGSALLVKDYPNLWRQPAVGNIAFVGDALMSIDPPWGVGCGFAFQTAEWLVDSLTPTLRQGRPIAPALHSYAKRVSRELNGHRFLIVDFARRRRTQRDSNGLTSRRRRKTERRGSSETSARLGARLIGPARFLSPGALLRAAWVDLRRAAAPLRAT</sequence>
<dbReference type="Proteomes" id="UP001629235">
    <property type="component" value="Unassembled WGS sequence"/>
</dbReference>
<proteinExistence type="predicted"/>
<organism evidence="1 2">
    <name type="scientific">Paraburkholderia rhynchosiae</name>
    <dbReference type="NCBI Taxonomy" id="487049"/>
    <lineage>
        <taxon>Bacteria</taxon>
        <taxon>Pseudomonadati</taxon>
        <taxon>Pseudomonadota</taxon>
        <taxon>Betaproteobacteria</taxon>
        <taxon>Burkholderiales</taxon>
        <taxon>Burkholderiaceae</taxon>
        <taxon>Paraburkholderia</taxon>
    </lineage>
</organism>
<evidence type="ECO:0000313" key="1">
    <source>
        <dbReference type="EMBL" id="MFM0105200.1"/>
    </source>
</evidence>
<accession>A0ACC7NCF8</accession>
<name>A0ACC7NCF8_9BURK</name>